<evidence type="ECO:0000256" key="1">
    <source>
        <dbReference type="ARBA" id="ARBA00004370"/>
    </source>
</evidence>
<feature type="domain" description="NAD-dependent epimerase/dehydratase" evidence="3">
    <location>
        <begin position="6"/>
        <end position="121"/>
    </location>
</feature>
<accession>A0A372LMN2</accession>
<dbReference type="OrthoDB" id="9798632at2"/>
<evidence type="ECO:0000313" key="4">
    <source>
        <dbReference type="EMBL" id="RFU67916.1"/>
    </source>
</evidence>
<dbReference type="PANTHER" id="PTHR14097:SF7">
    <property type="entry name" value="OXIDOREDUCTASE HTATIP2"/>
    <property type="match status" value="1"/>
</dbReference>
<keyword evidence="5" id="KW-1185">Reference proteome</keyword>
<dbReference type="Pfam" id="PF01370">
    <property type="entry name" value="Epimerase"/>
    <property type="match status" value="1"/>
</dbReference>
<dbReference type="GO" id="GO:0016020">
    <property type="term" value="C:membrane"/>
    <property type="evidence" value="ECO:0007669"/>
    <property type="project" value="UniProtKB-SubCell"/>
</dbReference>
<gene>
    <name evidence="4" type="ORF">D0469_13430</name>
</gene>
<dbReference type="InterPro" id="IPR001509">
    <property type="entry name" value="Epimerase_deHydtase"/>
</dbReference>
<dbReference type="PANTHER" id="PTHR14097">
    <property type="entry name" value="OXIDOREDUCTASE HTATIP2"/>
    <property type="match status" value="1"/>
</dbReference>
<dbReference type="InterPro" id="IPR036291">
    <property type="entry name" value="NAD(P)-bd_dom_sf"/>
</dbReference>
<comment type="caution">
    <text evidence="4">The sequence shown here is derived from an EMBL/GenBank/DDBJ whole genome shotgun (WGS) entry which is preliminary data.</text>
</comment>
<name>A0A372LMN2_9BACI</name>
<evidence type="ECO:0000313" key="5">
    <source>
        <dbReference type="Proteomes" id="UP000264541"/>
    </source>
</evidence>
<comment type="subcellular location">
    <subcellularLocation>
        <location evidence="1">Membrane</location>
    </subcellularLocation>
</comment>
<dbReference type="AlphaFoldDB" id="A0A372LMN2"/>
<sequence>MKGKTALVAGASGLVGNELLHVMLKAQEYEKIYAIVRTPLGVEHPKLIEVVCNFNKLNELEEYFGVDDVFCCLGTTIKTAKTKQAMYKVDVEYPLTIAKLAQKKHASHFLLISSMNANPKSPLWYPKMKGVLEEKLMAIPFDTISILRPSLLIGNRKEYRLGEHIAAKVFHGISFLLKDSWKSRLAVEAKTVALSMYYISKMDKKGVSIYSANSIADIARSRRDK</sequence>
<protein>
    <submittedName>
        <fullName evidence="4">NAD-dependent epimerase/dehydratase family protein</fullName>
    </submittedName>
</protein>
<organism evidence="4 5">
    <name type="scientific">Peribacillus saganii</name>
    <dbReference type="NCBI Taxonomy" id="2303992"/>
    <lineage>
        <taxon>Bacteria</taxon>
        <taxon>Bacillati</taxon>
        <taxon>Bacillota</taxon>
        <taxon>Bacilli</taxon>
        <taxon>Bacillales</taxon>
        <taxon>Bacillaceae</taxon>
        <taxon>Peribacillus</taxon>
    </lineage>
</organism>
<reference evidence="4 5" key="1">
    <citation type="submission" date="2018-08" db="EMBL/GenBank/DDBJ databases">
        <title>Bacillus chawlae sp. nov., Bacillus glennii sp. nov., and Bacillus saganii sp. nov. Isolated from the Vehicle Assembly Building at Kennedy Space Center where the Viking Spacecraft were Assembled.</title>
        <authorList>
            <person name="Seuylemezian A."/>
            <person name="Vaishampayan P."/>
        </authorList>
    </citation>
    <scope>NUCLEOTIDE SEQUENCE [LARGE SCALE GENOMIC DNA]</scope>
    <source>
        <strain evidence="4 5">V47-23a</strain>
    </source>
</reference>
<dbReference type="Gene3D" id="3.40.50.720">
    <property type="entry name" value="NAD(P)-binding Rossmann-like Domain"/>
    <property type="match status" value="1"/>
</dbReference>
<evidence type="ECO:0000256" key="2">
    <source>
        <dbReference type="ARBA" id="ARBA00023136"/>
    </source>
</evidence>
<dbReference type="Proteomes" id="UP000264541">
    <property type="component" value="Unassembled WGS sequence"/>
</dbReference>
<keyword evidence="2" id="KW-0472">Membrane</keyword>
<dbReference type="EMBL" id="QVTE01000037">
    <property type="protein sequence ID" value="RFU67916.1"/>
    <property type="molecule type" value="Genomic_DNA"/>
</dbReference>
<proteinExistence type="predicted"/>
<evidence type="ECO:0000259" key="3">
    <source>
        <dbReference type="Pfam" id="PF01370"/>
    </source>
</evidence>
<dbReference type="SUPFAM" id="SSF51735">
    <property type="entry name" value="NAD(P)-binding Rossmann-fold domains"/>
    <property type="match status" value="1"/>
</dbReference>
<dbReference type="RefSeq" id="WP_117327254.1">
    <property type="nucleotide sequence ID" value="NZ_QVTE01000037.1"/>
</dbReference>